<dbReference type="EnsemblPlants" id="Pp3c12_7830V3.1">
    <property type="protein sequence ID" value="Pp3c12_7830V3.1"/>
    <property type="gene ID" value="Pp3c12_7830"/>
</dbReference>
<evidence type="ECO:0000313" key="2">
    <source>
        <dbReference type="EnsemblPlants" id="Pp3c12_7830V3.1"/>
    </source>
</evidence>
<reference evidence="1 3" key="1">
    <citation type="journal article" date="2008" name="Science">
        <title>The Physcomitrella genome reveals evolutionary insights into the conquest of land by plants.</title>
        <authorList>
            <person name="Rensing S."/>
            <person name="Lang D."/>
            <person name="Zimmer A."/>
            <person name="Terry A."/>
            <person name="Salamov A."/>
            <person name="Shapiro H."/>
            <person name="Nishiyama T."/>
            <person name="Perroud P.-F."/>
            <person name="Lindquist E."/>
            <person name="Kamisugi Y."/>
            <person name="Tanahashi T."/>
            <person name="Sakakibara K."/>
            <person name="Fujita T."/>
            <person name="Oishi K."/>
            <person name="Shin-I T."/>
            <person name="Kuroki Y."/>
            <person name="Toyoda A."/>
            <person name="Suzuki Y."/>
            <person name="Hashimoto A."/>
            <person name="Yamaguchi K."/>
            <person name="Sugano A."/>
            <person name="Kohara Y."/>
            <person name="Fujiyama A."/>
            <person name="Anterola A."/>
            <person name="Aoki S."/>
            <person name="Ashton N."/>
            <person name="Barbazuk W.B."/>
            <person name="Barker E."/>
            <person name="Bennetzen J."/>
            <person name="Bezanilla M."/>
            <person name="Blankenship R."/>
            <person name="Cho S.H."/>
            <person name="Dutcher S."/>
            <person name="Estelle M."/>
            <person name="Fawcett J.A."/>
            <person name="Gundlach H."/>
            <person name="Hanada K."/>
            <person name="Heyl A."/>
            <person name="Hicks K.A."/>
            <person name="Hugh J."/>
            <person name="Lohr M."/>
            <person name="Mayer K."/>
            <person name="Melkozernov A."/>
            <person name="Murata T."/>
            <person name="Nelson D."/>
            <person name="Pils B."/>
            <person name="Prigge M."/>
            <person name="Reiss B."/>
            <person name="Renner T."/>
            <person name="Rombauts S."/>
            <person name="Rushton P."/>
            <person name="Sanderfoot A."/>
            <person name="Schween G."/>
            <person name="Shiu S.-H."/>
            <person name="Stueber K."/>
            <person name="Theodoulou F.L."/>
            <person name="Tu H."/>
            <person name="Van de Peer Y."/>
            <person name="Verrier P.J."/>
            <person name="Waters E."/>
            <person name="Wood A."/>
            <person name="Yang L."/>
            <person name="Cove D."/>
            <person name="Cuming A."/>
            <person name="Hasebe M."/>
            <person name="Lucas S."/>
            <person name="Mishler D.B."/>
            <person name="Reski R."/>
            <person name="Grigoriev I."/>
            <person name="Quatrano R.S."/>
            <person name="Boore J.L."/>
        </authorList>
    </citation>
    <scope>NUCLEOTIDE SEQUENCE [LARGE SCALE GENOMIC DNA]</scope>
    <source>
        <strain evidence="2 3">cv. Gransden 2004</strain>
    </source>
</reference>
<dbReference type="Proteomes" id="UP000006727">
    <property type="component" value="Chromosome 12"/>
</dbReference>
<name>A0A2K1JPV7_PHYPA</name>
<reference evidence="2" key="3">
    <citation type="submission" date="2020-12" db="UniProtKB">
        <authorList>
            <consortium name="EnsemblPlants"/>
        </authorList>
    </citation>
    <scope>IDENTIFICATION</scope>
</reference>
<organism evidence="1">
    <name type="scientific">Physcomitrium patens</name>
    <name type="common">Spreading-leaved earth moss</name>
    <name type="synonym">Physcomitrella patens</name>
    <dbReference type="NCBI Taxonomy" id="3218"/>
    <lineage>
        <taxon>Eukaryota</taxon>
        <taxon>Viridiplantae</taxon>
        <taxon>Streptophyta</taxon>
        <taxon>Embryophyta</taxon>
        <taxon>Bryophyta</taxon>
        <taxon>Bryophytina</taxon>
        <taxon>Bryopsida</taxon>
        <taxon>Funariidae</taxon>
        <taxon>Funariales</taxon>
        <taxon>Funariaceae</taxon>
        <taxon>Physcomitrium</taxon>
    </lineage>
</organism>
<dbReference type="EMBL" id="ABEU02000012">
    <property type="protein sequence ID" value="PNR43567.1"/>
    <property type="molecule type" value="Genomic_DNA"/>
</dbReference>
<sequence length="47" mass="5320">MLPGLLARLGISARHLNLKWPSGSERLPKSRSKTLHRRSGISVLWSR</sequence>
<dbReference type="Gramene" id="Pp3c12_7831V3.1">
    <property type="protein sequence ID" value="Pp3c12_7831V3.1"/>
    <property type="gene ID" value="Pp3c12_7831"/>
</dbReference>
<dbReference type="InParanoid" id="A0A2K1JPV7"/>
<reference evidence="1 3" key="2">
    <citation type="journal article" date="2018" name="Plant J.">
        <title>The Physcomitrella patens chromosome-scale assembly reveals moss genome structure and evolution.</title>
        <authorList>
            <person name="Lang D."/>
            <person name="Ullrich K.K."/>
            <person name="Murat F."/>
            <person name="Fuchs J."/>
            <person name="Jenkins J."/>
            <person name="Haas F.B."/>
            <person name="Piednoel M."/>
            <person name="Gundlach H."/>
            <person name="Van Bel M."/>
            <person name="Meyberg R."/>
            <person name="Vives C."/>
            <person name="Morata J."/>
            <person name="Symeonidi A."/>
            <person name="Hiss M."/>
            <person name="Muchero W."/>
            <person name="Kamisugi Y."/>
            <person name="Saleh O."/>
            <person name="Blanc G."/>
            <person name="Decker E.L."/>
            <person name="van Gessel N."/>
            <person name="Grimwood J."/>
            <person name="Hayes R.D."/>
            <person name="Graham S.W."/>
            <person name="Gunter L.E."/>
            <person name="McDaniel S.F."/>
            <person name="Hoernstein S.N.W."/>
            <person name="Larsson A."/>
            <person name="Li F.W."/>
            <person name="Perroud P.F."/>
            <person name="Phillips J."/>
            <person name="Ranjan P."/>
            <person name="Rokshar D.S."/>
            <person name="Rothfels C.J."/>
            <person name="Schneider L."/>
            <person name="Shu S."/>
            <person name="Stevenson D.W."/>
            <person name="Thummler F."/>
            <person name="Tillich M."/>
            <person name="Villarreal Aguilar J.C."/>
            <person name="Widiez T."/>
            <person name="Wong G.K."/>
            <person name="Wymore A."/>
            <person name="Zhang Y."/>
            <person name="Zimmer A.D."/>
            <person name="Quatrano R.S."/>
            <person name="Mayer K.F.X."/>
            <person name="Goodstein D."/>
            <person name="Casacuberta J.M."/>
            <person name="Vandepoele K."/>
            <person name="Reski R."/>
            <person name="Cuming A.C."/>
            <person name="Tuskan G.A."/>
            <person name="Maumus F."/>
            <person name="Salse J."/>
            <person name="Schmutz J."/>
            <person name="Rensing S.A."/>
        </authorList>
    </citation>
    <scope>NUCLEOTIDE SEQUENCE [LARGE SCALE GENOMIC DNA]</scope>
    <source>
        <strain evidence="2 3">cv. Gransden 2004</strain>
    </source>
</reference>
<evidence type="ECO:0000313" key="3">
    <source>
        <dbReference type="Proteomes" id="UP000006727"/>
    </source>
</evidence>
<keyword evidence="3" id="KW-1185">Reference proteome</keyword>
<accession>A0A2K1JPV7</accession>
<protein>
    <submittedName>
        <fullName evidence="1 2">Uncharacterized protein</fullName>
    </submittedName>
</protein>
<dbReference type="Gramene" id="Pp3c12_7830V3.1">
    <property type="protein sequence ID" value="Pp3c12_7830V3.1"/>
    <property type="gene ID" value="Pp3c12_7830"/>
</dbReference>
<dbReference type="EnsemblPlants" id="Pp3c12_7831V3.1">
    <property type="protein sequence ID" value="Pp3c12_7831V3.1"/>
    <property type="gene ID" value="Pp3c12_7831"/>
</dbReference>
<evidence type="ECO:0000313" key="1">
    <source>
        <dbReference type="EMBL" id="PNR43567.1"/>
    </source>
</evidence>
<proteinExistence type="predicted"/>
<dbReference type="AlphaFoldDB" id="A0A2K1JPV7"/>
<gene>
    <name evidence="1" type="ORF">PHYPA_015948</name>
</gene>